<name>E4XUY5_OIKDI</name>
<dbReference type="AlphaFoldDB" id="E4XUY5"/>
<protein>
    <submittedName>
        <fullName evidence="2">Uncharacterized protein</fullName>
    </submittedName>
</protein>
<evidence type="ECO:0000313" key="3">
    <source>
        <dbReference type="Proteomes" id="UP000001307"/>
    </source>
</evidence>
<evidence type="ECO:0000256" key="1">
    <source>
        <dbReference type="SAM" id="MobiDB-lite"/>
    </source>
</evidence>
<feature type="region of interest" description="Disordered" evidence="1">
    <location>
        <begin position="38"/>
        <end position="86"/>
    </location>
</feature>
<dbReference type="EMBL" id="FN653195">
    <property type="protein sequence ID" value="CBY13532.1"/>
    <property type="molecule type" value="Genomic_DNA"/>
</dbReference>
<gene>
    <name evidence="2" type="ORF">GSOID_T00005308001</name>
</gene>
<feature type="compositionally biased region" description="Basic and acidic residues" evidence="1">
    <location>
        <begin position="53"/>
        <end position="68"/>
    </location>
</feature>
<dbReference type="Proteomes" id="UP000001307">
    <property type="component" value="Unassembled WGS sequence"/>
</dbReference>
<proteinExistence type="predicted"/>
<dbReference type="InParanoid" id="E4XUY5"/>
<accession>E4XUY5</accession>
<feature type="compositionally biased region" description="Basic residues" evidence="1">
    <location>
        <begin position="69"/>
        <end position="80"/>
    </location>
</feature>
<keyword evidence="3" id="KW-1185">Reference proteome</keyword>
<evidence type="ECO:0000313" key="2">
    <source>
        <dbReference type="EMBL" id="CBY13532.1"/>
    </source>
</evidence>
<organism evidence="2">
    <name type="scientific">Oikopleura dioica</name>
    <name type="common">Tunicate</name>
    <dbReference type="NCBI Taxonomy" id="34765"/>
    <lineage>
        <taxon>Eukaryota</taxon>
        <taxon>Metazoa</taxon>
        <taxon>Chordata</taxon>
        <taxon>Tunicata</taxon>
        <taxon>Appendicularia</taxon>
        <taxon>Copelata</taxon>
        <taxon>Oikopleuridae</taxon>
        <taxon>Oikopleura</taxon>
    </lineage>
</organism>
<sequence>MASPEKTPIKQRLRNMKLRCKTPQLVKQLNRTKRVRTVIRNISKNAVKRPAKRSADDLDHTTDPDPSPKKIKRRAAKRSARQLSPVIEVKRPRGNIRGRGASTADDWLDFPIHHLVKLEHESSEGEDMSVVYGASTAITDDSFMDDVDTSLRDIDYSEVADSLNITTPRPTKPAYAIKPVYTVAEIPRVPAARRRIFGDFSTLGYRLTLLAFFMRFLGGSFHRTSDSFLSILADYCFCSVEKMTCMCLIRFVTIERRIFLA</sequence>
<reference evidence="2" key="1">
    <citation type="journal article" date="2010" name="Science">
        <title>Plasticity of animal genome architecture unmasked by rapid evolution of a pelagic tunicate.</title>
        <authorList>
            <person name="Denoeud F."/>
            <person name="Henriet S."/>
            <person name="Mungpakdee S."/>
            <person name="Aury J.M."/>
            <person name="Da Silva C."/>
            <person name="Brinkmann H."/>
            <person name="Mikhaleva J."/>
            <person name="Olsen L.C."/>
            <person name="Jubin C."/>
            <person name="Canestro C."/>
            <person name="Bouquet J.M."/>
            <person name="Danks G."/>
            <person name="Poulain J."/>
            <person name="Campsteijn C."/>
            <person name="Adamski M."/>
            <person name="Cross I."/>
            <person name="Yadetie F."/>
            <person name="Muffato M."/>
            <person name="Louis A."/>
            <person name="Butcher S."/>
            <person name="Tsagkogeorga G."/>
            <person name="Konrad A."/>
            <person name="Singh S."/>
            <person name="Jensen M.F."/>
            <person name="Cong E.H."/>
            <person name="Eikeseth-Otteraa H."/>
            <person name="Noel B."/>
            <person name="Anthouard V."/>
            <person name="Porcel B.M."/>
            <person name="Kachouri-Lafond R."/>
            <person name="Nishino A."/>
            <person name="Ugolini M."/>
            <person name="Chourrout P."/>
            <person name="Nishida H."/>
            <person name="Aasland R."/>
            <person name="Huzurbazar S."/>
            <person name="Westhof E."/>
            <person name="Delsuc F."/>
            <person name="Lehrach H."/>
            <person name="Reinhardt R."/>
            <person name="Weissenbach J."/>
            <person name="Roy S.W."/>
            <person name="Artiguenave F."/>
            <person name="Postlethwait J.H."/>
            <person name="Manak J.R."/>
            <person name="Thompson E.M."/>
            <person name="Jaillon O."/>
            <person name="Du Pasquier L."/>
            <person name="Boudinot P."/>
            <person name="Liberles D.A."/>
            <person name="Volff J.N."/>
            <person name="Philippe H."/>
            <person name="Lenhard B."/>
            <person name="Roest Crollius H."/>
            <person name="Wincker P."/>
            <person name="Chourrout D."/>
        </authorList>
    </citation>
    <scope>NUCLEOTIDE SEQUENCE [LARGE SCALE GENOMIC DNA]</scope>
</reference>